<evidence type="ECO:0000256" key="1">
    <source>
        <dbReference type="ARBA" id="ARBA00022801"/>
    </source>
</evidence>
<dbReference type="STRING" id="1543381.LF63_0109575"/>
<dbReference type="SMART" id="SM00849">
    <property type="entry name" value="Lactamase_B"/>
    <property type="match status" value="1"/>
</dbReference>
<evidence type="ECO:0000259" key="3">
    <source>
        <dbReference type="SMART" id="SM01027"/>
    </source>
</evidence>
<dbReference type="SMART" id="SM01027">
    <property type="entry name" value="Beta-Casp"/>
    <property type="match status" value="1"/>
</dbReference>
<dbReference type="InterPro" id="IPR022712">
    <property type="entry name" value="Beta_Casp"/>
</dbReference>
<organism evidence="4 6">
    <name type="scientific">Oleiagrimonas soli</name>
    <dbReference type="NCBI Taxonomy" id="1543381"/>
    <lineage>
        <taxon>Bacteria</taxon>
        <taxon>Pseudomonadati</taxon>
        <taxon>Pseudomonadota</taxon>
        <taxon>Gammaproteobacteria</taxon>
        <taxon>Lysobacterales</taxon>
        <taxon>Rhodanobacteraceae</taxon>
        <taxon>Oleiagrimonas</taxon>
    </lineage>
</organism>
<dbReference type="EMBL" id="JROI01000011">
    <property type="protein sequence ID" value="KGI77561.1"/>
    <property type="molecule type" value="Genomic_DNA"/>
</dbReference>
<keyword evidence="1" id="KW-0378">Hydrolase</keyword>
<evidence type="ECO:0000313" key="6">
    <source>
        <dbReference type="Proteomes" id="UP000029708"/>
    </source>
</evidence>
<dbReference type="SUPFAM" id="SSF56281">
    <property type="entry name" value="Metallo-hydrolase/oxidoreductase"/>
    <property type="match status" value="1"/>
</dbReference>
<dbReference type="Pfam" id="PF10996">
    <property type="entry name" value="Beta-Casp"/>
    <property type="match status" value="1"/>
</dbReference>
<dbReference type="GO" id="GO:0004521">
    <property type="term" value="F:RNA endonuclease activity"/>
    <property type="evidence" value="ECO:0007669"/>
    <property type="project" value="TreeGrafter"/>
</dbReference>
<sequence length="468" mass="51774">MIRLSSHGAAKQVTGSCHLIESERARVLIDCGMFQGSRELEDDNAEPFAFDASRLDAVLLTHAHLDHCGRLPLLRKRGFRGPIHATDATRDLTRLLLMDAAGLQEEDTKRARRRASRSGERVPEPLYGLNDALRTMDLFARPVTYGETREIAPGMRATFVDAGHILGSASVLLEIEDQGKRVRMFFSGDIGNAGRPLLNDPTPPPEPPDYVVMETTYGDRDHRSWDASVDELVEAVSSAYRRGGNVLIPTFALERAQEILYALHHAIEGGRLPRHLPVFLDSPMAISATQIFTEHPEALREGFADELARHDALELPGLRMKRETAESMAINRISGGAVIMAGSGMCTGGRIRHHLRYNIWNENSSIIFVGYAAAGTLARRIVDGAERIRLFGDDIVVRAKVHTINGFSAHAGRSGLLDWLQRCGTPKQVFLVHGDYDRGMQAFAEELDRRGQPWHISGMGEPILLQAT</sequence>
<dbReference type="PANTHER" id="PTHR11203:SF37">
    <property type="entry name" value="INTEGRATOR COMPLEX SUBUNIT 11"/>
    <property type="match status" value="1"/>
</dbReference>
<dbReference type="RefSeq" id="WP_043101341.1">
    <property type="nucleotide sequence ID" value="NZ_JACHET010000001.1"/>
</dbReference>
<feature type="domain" description="Metallo-beta-lactamase" evidence="2">
    <location>
        <begin position="14"/>
        <end position="240"/>
    </location>
</feature>
<accession>A0A099CV77</accession>
<gene>
    <name evidence="5" type="ORF">HNQ86_000303</name>
    <name evidence="4" type="ORF">LF63_0109575</name>
</gene>
<dbReference type="CDD" id="cd16295">
    <property type="entry name" value="TTHA0252-CPSF-like_MBL-fold"/>
    <property type="match status" value="1"/>
</dbReference>
<keyword evidence="6" id="KW-1185">Reference proteome</keyword>
<dbReference type="Proteomes" id="UP000029708">
    <property type="component" value="Unassembled WGS sequence"/>
</dbReference>
<name>A0A099CV77_9GAMM</name>
<dbReference type="Proteomes" id="UP000560000">
    <property type="component" value="Unassembled WGS sequence"/>
</dbReference>
<dbReference type="AlphaFoldDB" id="A0A099CV77"/>
<evidence type="ECO:0000313" key="4">
    <source>
        <dbReference type="EMBL" id="KGI77561.1"/>
    </source>
</evidence>
<dbReference type="InterPro" id="IPR050698">
    <property type="entry name" value="MBL"/>
</dbReference>
<evidence type="ECO:0000259" key="2">
    <source>
        <dbReference type="SMART" id="SM00849"/>
    </source>
</evidence>
<reference evidence="4 6" key="1">
    <citation type="submission" date="2014-09" db="EMBL/GenBank/DDBJ databases">
        <title>Xanthomonadaceae 3.5X direct submission.</title>
        <authorList>
            <person name="Fang T."/>
            <person name="Wang H."/>
        </authorList>
    </citation>
    <scope>NUCLEOTIDE SEQUENCE [LARGE SCALE GENOMIC DNA]</scope>
    <source>
        <strain evidence="4 6">3.5X</strain>
    </source>
</reference>
<dbReference type="Gene3D" id="3.60.15.10">
    <property type="entry name" value="Ribonuclease Z/Hydroxyacylglutathione hydrolase-like"/>
    <property type="match status" value="1"/>
</dbReference>
<reference evidence="5 7" key="2">
    <citation type="submission" date="2020-08" db="EMBL/GenBank/DDBJ databases">
        <title>Genomic Encyclopedia of Type Strains, Phase IV (KMG-IV): sequencing the most valuable type-strain genomes for metagenomic binning, comparative biology and taxonomic classification.</title>
        <authorList>
            <person name="Goeker M."/>
        </authorList>
    </citation>
    <scope>NUCLEOTIDE SEQUENCE [LARGE SCALE GENOMIC DNA]</scope>
    <source>
        <strain evidence="5 7">DSM 107085</strain>
    </source>
</reference>
<dbReference type="HOGENOM" id="CLU_009673_5_2_6"/>
<dbReference type="InterPro" id="IPR036866">
    <property type="entry name" value="RibonucZ/Hydroxyglut_hydro"/>
</dbReference>
<dbReference type="OrthoDB" id="9803916at2"/>
<evidence type="ECO:0000313" key="5">
    <source>
        <dbReference type="EMBL" id="MBB6182958.1"/>
    </source>
</evidence>
<dbReference type="Pfam" id="PF00753">
    <property type="entry name" value="Lactamase_B"/>
    <property type="match status" value="1"/>
</dbReference>
<dbReference type="Gene3D" id="3.40.50.10890">
    <property type="match status" value="1"/>
</dbReference>
<evidence type="ECO:0000313" key="7">
    <source>
        <dbReference type="Proteomes" id="UP000560000"/>
    </source>
</evidence>
<dbReference type="Pfam" id="PF07521">
    <property type="entry name" value="RMMBL"/>
    <property type="match status" value="1"/>
</dbReference>
<feature type="domain" description="Beta-Casp" evidence="3">
    <location>
        <begin position="256"/>
        <end position="381"/>
    </location>
</feature>
<proteinExistence type="predicted"/>
<dbReference type="PANTHER" id="PTHR11203">
    <property type="entry name" value="CLEAVAGE AND POLYADENYLATION SPECIFICITY FACTOR FAMILY MEMBER"/>
    <property type="match status" value="1"/>
</dbReference>
<protein>
    <submittedName>
        <fullName evidence="4 5">Beta-lactamase</fullName>
    </submittedName>
</protein>
<dbReference type="InterPro" id="IPR011108">
    <property type="entry name" value="RMMBL"/>
</dbReference>
<dbReference type="InterPro" id="IPR001279">
    <property type="entry name" value="Metallo-B-lactamas"/>
</dbReference>
<dbReference type="GO" id="GO:0016787">
    <property type="term" value="F:hydrolase activity"/>
    <property type="evidence" value="ECO:0007669"/>
    <property type="project" value="UniProtKB-KW"/>
</dbReference>
<dbReference type="EMBL" id="JACHET010000001">
    <property type="protein sequence ID" value="MBB6182958.1"/>
    <property type="molecule type" value="Genomic_DNA"/>
</dbReference>
<comment type="caution">
    <text evidence="4">The sequence shown here is derived from an EMBL/GenBank/DDBJ whole genome shotgun (WGS) entry which is preliminary data.</text>
</comment>